<accession>A0A6V6ZDX8</accession>
<dbReference type="PROSITE" id="PS51257">
    <property type="entry name" value="PROKAR_LIPOPROTEIN"/>
    <property type="match status" value="1"/>
</dbReference>
<dbReference type="EMBL" id="CAIJDO010000365">
    <property type="protein sequence ID" value="CAD0009998.1"/>
    <property type="molecule type" value="Genomic_DNA"/>
</dbReference>
<protein>
    <submittedName>
        <fullName evidence="1">Uncharacterized protein</fullName>
    </submittedName>
</protein>
<dbReference type="RefSeq" id="WP_031457545.1">
    <property type="nucleotide sequence ID" value="NZ_CAIJDO010000365.1"/>
</dbReference>
<reference evidence="1 2" key="1">
    <citation type="submission" date="2020-06" db="EMBL/GenBank/DDBJ databases">
        <authorList>
            <person name="Criscuolo A."/>
        </authorList>
    </citation>
    <scope>NUCLEOTIDE SEQUENCE [LARGE SCALE GENOMIC DNA]</scope>
    <source>
        <strain evidence="2">CIP 110025</strain>
    </source>
</reference>
<dbReference type="Proteomes" id="UP000556700">
    <property type="component" value="Unassembled WGS sequence"/>
</dbReference>
<evidence type="ECO:0000313" key="1">
    <source>
        <dbReference type="EMBL" id="CAD0009998.1"/>
    </source>
</evidence>
<comment type="caution">
    <text evidence="1">The sequence shown here is derived from an EMBL/GenBank/DDBJ whole genome shotgun (WGS) entry which is preliminary data.</text>
</comment>
<name>A0A6V6ZDX8_9FLAO</name>
<gene>
    <name evidence="1" type="ORF">FLACHUCJ7_04638</name>
</gene>
<keyword evidence="2" id="KW-1185">Reference proteome</keyword>
<evidence type="ECO:0000313" key="2">
    <source>
        <dbReference type="Proteomes" id="UP000556700"/>
    </source>
</evidence>
<proteinExistence type="predicted"/>
<organism evidence="1 2">
    <name type="scientific">Flavobacterium chungangense</name>
    <dbReference type="NCBI Taxonomy" id="554283"/>
    <lineage>
        <taxon>Bacteria</taxon>
        <taxon>Pseudomonadati</taxon>
        <taxon>Bacteroidota</taxon>
        <taxon>Flavobacteriia</taxon>
        <taxon>Flavobacteriales</taxon>
        <taxon>Flavobacteriaceae</taxon>
        <taxon>Flavobacterium</taxon>
    </lineage>
</organism>
<dbReference type="AlphaFoldDB" id="A0A6V6ZDX8"/>
<sequence length="185" mass="22236">MNKSALLVISFLVLSCKNENSSKISNPKKVQRTIEKKEIIHKLDKKTKRVRDYMSDNKDYSWIAKHNAPNSYYPRLVFQKEFAIYQFHGQCYYWFFTNHYYKGADKIELLWTYKKDCLYQPKSLQNSNGIKKYPKNGDAFCEYSLVNDSVIKVKYNFPEWVNKVNKIEKDSIFPMYLYLEKQDRI</sequence>